<sequence length="294" mass="31882">MFFATSRRSLVQQPRAHWTVSPVKHRLVSTAHHEAFLHPVPTHPGVTTLSLNRPQARNAISMQLLQEFTACLDTVRYDRGVRVLIITSSAPGSFCAGADLAERRTMKEPQVAKFLADLRTALAKLENLPVPTIAAIDGPALGGGLELALACDLRVAGHTVTKIGLPETKLGIIPGAGGTQRATRLLGLSKAKDLIFTGRSLTAIEAKEWGLVDYVSEERTSAVERALVLAKEISANAPLALRSAKQAISRALELSLEPGLDFERASYEPLLKTKDRDEALLAFREKRAPVFKGE</sequence>
<evidence type="ECO:0000313" key="2">
    <source>
        <dbReference type="Proteomes" id="UP000814140"/>
    </source>
</evidence>
<protein>
    <submittedName>
        <fullName evidence="1">ClpP/crotonase</fullName>
    </submittedName>
</protein>
<accession>A0ACB8TCR3</accession>
<proteinExistence type="predicted"/>
<reference evidence="1" key="2">
    <citation type="journal article" date="2022" name="New Phytol.">
        <title>Evolutionary transition to the ectomycorrhizal habit in the genomes of a hyperdiverse lineage of mushroom-forming fungi.</title>
        <authorList>
            <person name="Looney B."/>
            <person name="Miyauchi S."/>
            <person name="Morin E."/>
            <person name="Drula E."/>
            <person name="Courty P.E."/>
            <person name="Kohler A."/>
            <person name="Kuo A."/>
            <person name="LaButti K."/>
            <person name="Pangilinan J."/>
            <person name="Lipzen A."/>
            <person name="Riley R."/>
            <person name="Andreopoulos W."/>
            <person name="He G."/>
            <person name="Johnson J."/>
            <person name="Nolan M."/>
            <person name="Tritt A."/>
            <person name="Barry K.W."/>
            <person name="Grigoriev I.V."/>
            <person name="Nagy L.G."/>
            <person name="Hibbett D."/>
            <person name="Henrissat B."/>
            <person name="Matheny P.B."/>
            <person name="Labbe J."/>
            <person name="Martin F.M."/>
        </authorList>
    </citation>
    <scope>NUCLEOTIDE SEQUENCE</scope>
    <source>
        <strain evidence="1">HHB10654</strain>
    </source>
</reference>
<comment type="caution">
    <text evidence="1">The sequence shown here is derived from an EMBL/GenBank/DDBJ whole genome shotgun (WGS) entry which is preliminary data.</text>
</comment>
<gene>
    <name evidence="1" type="ORF">BV25DRAFT_1879981</name>
</gene>
<reference evidence="1" key="1">
    <citation type="submission" date="2021-03" db="EMBL/GenBank/DDBJ databases">
        <authorList>
            <consortium name="DOE Joint Genome Institute"/>
            <person name="Ahrendt S."/>
            <person name="Looney B.P."/>
            <person name="Miyauchi S."/>
            <person name="Morin E."/>
            <person name="Drula E."/>
            <person name="Courty P.E."/>
            <person name="Chicoki N."/>
            <person name="Fauchery L."/>
            <person name="Kohler A."/>
            <person name="Kuo A."/>
            <person name="Labutti K."/>
            <person name="Pangilinan J."/>
            <person name="Lipzen A."/>
            <person name="Riley R."/>
            <person name="Andreopoulos W."/>
            <person name="He G."/>
            <person name="Johnson J."/>
            <person name="Barry K.W."/>
            <person name="Grigoriev I.V."/>
            <person name="Nagy L."/>
            <person name="Hibbett D."/>
            <person name="Henrissat B."/>
            <person name="Matheny P.B."/>
            <person name="Labbe J."/>
            <person name="Martin F."/>
        </authorList>
    </citation>
    <scope>NUCLEOTIDE SEQUENCE</scope>
    <source>
        <strain evidence="1">HHB10654</strain>
    </source>
</reference>
<dbReference type="Proteomes" id="UP000814140">
    <property type="component" value="Unassembled WGS sequence"/>
</dbReference>
<organism evidence="1 2">
    <name type="scientific">Artomyces pyxidatus</name>
    <dbReference type="NCBI Taxonomy" id="48021"/>
    <lineage>
        <taxon>Eukaryota</taxon>
        <taxon>Fungi</taxon>
        <taxon>Dikarya</taxon>
        <taxon>Basidiomycota</taxon>
        <taxon>Agaricomycotina</taxon>
        <taxon>Agaricomycetes</taxon>
        <taxon>Russulales</taxon>
        <taxon>Auriscalpiaceae</taxon>
        <taxon>Artomyces</taxon>
    </lineage>
</organism>
<name>A0ACB8TCR3_9AGAM</name>
<keyword evidence="2" id="KW-1185">Reference proteome</keyword>
<evidence type="ECO:0000313" key="1">
    <source>
        <dbReference type="EMBL" id="KAI0065946.1"/>
    </source>
</evidence>
<dbReference type="EMBL" id="MU277194">
    <property type="protein sequence ID" value="KAI0065946.1"/>
    <property type="molecule type" value="Genomic_DNA"/>
</dbReference>